<dbReference type="Proteomes" id="UP000648182">
    <property type="component" value="Unassembled WGS sequence"/>
</dbReference>
<dbReference type="Gene3D" id="3.40.50.12580">
    <property type="match status" value="1"/>
</dbReference>
<sequence>MKVSGLEKKIFFEPESPEQIFFDEQALQKTTAALKKTYPIIQEKKVILYAPTYRENQFNVSSVPLDIEEMYQELKVEYILLLRLHPAAHFDFT</sequence>
<name>A0ABR8VI49_9BACI</name>
<accession>A0ABR8VI49</accession>
<dbReference type="PANTHER" id="PTHR37316">
    <property type="entry name" value="TEICHOIC ACID GLYCEROL-PHOSPHATE PRIMASE"/>
    <property type="match status" value="1"/>
</dbReference>
<comment type="caution">
    <text evidence="1">The sequence shown here is derived from an EMBL/GenBank/DDBJ whole genome shotgun (WGS) entry which is preliminary data.</text>
</comment>
<dbReference type="Pfam" id="PF04464">
    <property type="entry name" value="Glyphos_transf"/>
    <property type="match status" value="1"/>
</dbReference>
<reference evidence="1 2" key="1">
    <citation type="submission" date="2020-08" db="EMBL/GenBank/DDBJ databases">
        <title>A Genomic Blueprint of the Chicken Gut Microbiome.</title>
        <authorList>
            <person name="Gilroy R."/>
            <person name="Ravi A."/>
            <person name="Getino M."/>
            <person name="Pursley I."/>
            <person name="Horton D.L."/>
            <person name="Alikhan N.-F."/>
            <person name="Baker D."/>
            <person name="Gharbi K."/>
            <person name="Hall N."/>
            <person name="Watson M."/>
            <person name="Adriaenssens E.M."/>
            <person name="Foster-Nyarko E."/>
            <person name="Jarju S."/>
            <person name="Secka A."/>
            <person name="Antonio M."/>
            <person name="Oren A."/>
            <person name="Chaudhuri R."/>
            <person name="La Ragione R.M."/>
            <person name="Hildebrand F."/>
            <person name="Pallen M.J."/>
        </authorList>
    </citation>
    <scope>NUCLEOTIDE SEQUENCE [LARGE SCALE GENOMIC DNA]</scope>
    <source>
        <strain evidence="1 2">Sa1BUA2</strain>
    </source>
</reference>
<dbReference type="InterPro" id="IPR007554">
    <property type="entry name" value="Glycerophosphate_synth"/>
</dbReference>
<proteinExistence type="predicted"/>
<gene>
    <name evidence="1" type="ORF">H9631_04265</name>
</gene>
<evidence type="ECO:0000313" key="2">
    <source>
        <dbReference type="Proteomes" id="UP000648182"/>
    </source>
</evidence>
<organism evidence="1 2">
    <name type="scientific">Bacillus norwichensis</name>
    <dbReference type="NCBI Taxonomy" id="2762217"/>
    <lineage>
        <taxon>Bacteria</taxon>
        <taxon>Bacillati</taxon>
        <taxon>Bacillota</taxon>
        <taxon>Bacilli</taxon>
        <taxon>Bacillales</taxon>
        <taxon>Bacillaceae</taxon>
        <taxon>Bacillus</taxon>
    </lineage>
</organism>
<dbReference type="InterPro" id="IPR043148">
    <property type="entry name" value="TagF_C"/>
</dbReference>
<protein>
    <submittedName>
        <fullName evidence="1">CDP-glycerol glycerophosphotransferase family protein</fullName>
    </submittedName>
</protein>
<keyword evidence="2" id="KW-1185">Reference proteome</keyword>
<dbReference type="PANTHER" id="PTHR37316:SF1">
    <property type="entry name" value="TEICHOIC ACID GLYCEROL-PHOSPHATE PRIMASE"/>
    <property type="match status" value="1"/>
</dbReference>
<dbReference type="RefSeq" id="WP_191810258.1">
    <property type="nucleotide sequence ID" value="NZ_JACSPV010000005.1"/>
</dbReference>
<evidence type="ECO:0000313" key="1">
    <source>
        <dbReference type="EMBL" id="MBD8004286.1"/>
    </source>
</evidence>
<dbReference type="InterPro" id="IPR051612">
    <property type="entry name" value="Teichoic_Acid_Biosynth"/>
</dbReference>
<dbReference type="EMBL" id="JACSPV010000005">
    <property type="protein sequence ID" value="MBD8004286.1"/>
    <property type="molecule type" value="Genomic_DNA"/>
</dbReference>